<reference evidence="3 4" key="2">
    <citation type="journal article" date="2011" name="Stand. Genomic Sci.">
        <title>Complete genome sequence of Truepera radiovictrix type strain (RQ-24).</title>
        <authorList>
            <person name="Ivanova N."/>
            <person name="Rohde C."/>
            <person name="Munk C."/>
            <person name="Nolan M."/>
            <person name="Lucas S."/>
            <person name="Del Rio T.G."/>
            <person name="Tice H."/>
            <person name="Deshpande S."/>
            <person name="Cheng J.F."/>
            <person name="Tapia R."/>
            <person name="Han C."/>
            <person name="Goodwin L."/>
            <person name="Pitluck S."/>
            <person name="Liolios K."/>
            <person name="Mavromatis K."/>
            <person name="Mikhailova N."/>
            <person name="Pati A."/>
            <person name="Chen A."/>
            <person name="Palaniappan K."/>
            <person name="Land M."/>
            <person name="Hauser L."/>
            <person name="Chang Y.J."/>
            <person name="Jeffries C.D."/>
            <person name="Brambilla E."/>
            <person name="Rohde M."/>
            <person name="Goker M."/>
            <person name="Tindall B.J."/>
            <person name="Woyke T."/>
            <person name="Bristow J."/>
            <person name="Eisen J.A."/>
            <person name="Markowitz V."/>
            <person name="Hugenholtz P."/>
            <person name="Kyrpides N.C."/>
            <person name="Klenk H.P."/>
            <person name="Lapidus A."/>
        </authorList>
    </citation>
    <scope>NUCLEOTIDE SEQUENCE [LARGE SCALE GENOMIC DNA]</scope>
    <source>
        <strain evidence="4">DSM 17093 / CIP 108686 / LMG 22925 / RQ-24</strain>
    </source>
</reference>
<evidence type="ECO:0000256" key="1">
    <source>
        <dbReference type="SAM" id="MobiDB-lite"/>
    </source>
</evidence>
<dbReference type="EMBL" id="CP002049">
    <property type="protein sequence ID" value="ADI15971.1"/>
    <property type="molecule type" value="Genomic_DNA"/>
</dbReference>
<name>D7CVR0_TRURR</name>
<accession>D7CVR0</accession>
<protein>
    <recommendedName>
        <fullName evidence="5">Lipoprotein</fullName>
    </recommendedName>
</protein>
<feature type="region of interest" description="Disordered" evidence="1">
    <location>
        <begin position="28"/>
        <end position="48"/>
    </location>
</feature>
<gene>
    <name evidence="3" type="ordered locus">Trad_2872</name>
</gene>
<dbReference type="HOGENOM" id="CLU_1758040_0_0_0"/>
<feature type="chain" id="PRO_5003094485" description="Lipoprotein" evidence="2">
    <location>
        <begin position="19"/>
        <end position="148"/>
    </location>
</feature>
<dbReference type="Proteomes" id="UP000000379">
    <property type="component" value="Chromosome"/>
</dbReference>
<evidence type="ECO:0000313" key="4">
    <source>
        <dbReference type="Proteomes" id="UP000000379"/>
    </source>
</evidence>
<keyword evidence="4" id="KW-1185">Reference proteome</keyword>
<dbReference type="RefSeq" id="WP_013179330.1">
    <property type="nucleotide sequence ID" value="NC_014221.1"/>
</dbReference>
<proteinExistence type="predicted"/>
<keyword evidence="2" id="KW-0732">Signal</keyword>
<dbReference type="PROSITE" id="PS51257">
    <property type="entry name" value="PROKAR_LIPOPROTEIN"/>
    <property type="match status" value="1"/>
</dbReference>
<reference evidence="4" key="1">
    <citation type="submission" date="2010-05" db="EMBL/GenBank/DDBJ databases">
        <title>The complete genome of Truepera radiovictris DSM 17093.</title>
        <authorList>
            <consortium name="US DOE Joint Genome Institute (JGI-PGF)"/>
            <person name="Lucas S."/>
            <person name="Copeland A."/>
            <person name="Lapidus A."/>
            <person name="Glavina del Rio T."/>
            <person name="Dalin E."/>
            <person name="Tice H."/>
            <person name="Bruce D."/>
            <person name="Goodwin L."/>
            <person name="Pitluck S."/>
            <person name="Kyrpides N."/>
            <person name="Mavromatis K."/>
            <person name="Ovchinnikova G."/>
            <person name="Munk A.C."/>
            <person name="Detter J.C."/>
            <person name="Han C."/>
            <person name="Tapia R."/>
            <person name="Land M."/>
            <person name="Hauser L."/>
            <person name="Markowitz V."/>
            <person name="Cheng J.-F."/>
            <person name="Hugenholtz P."/>
            <person name="Woyke T."/>
            <person name="Wu D."/>
            <person name="Tindall B."/>
            <person name="Pomrenke H.G."/>
            <person name="Brambilla E."/>
            <person name="Klenk H.-P."/>
            <person name="Eisen J.A."/>
        </authorList>
    </citation>
    <scope>NUCLEOTIDE SEQUENCE [LARGE SCALE GENOMIC DNA]</scope>
    <source>
        <strain evidence="4">DSM 17093 / CIP 108686 / LMG 22925 / RQ-24</strain>
    </source>
</reference>
<feature type="signal peptide" evidence="2">
    <location>
        <begin position="1"/>
        <end position="18"/>
    </location>
</feature>
<organism evidence="3 4">
    <name type="scientific">Truepera radiovictrix (strain DSM 17093 / CIP 108686 / LMG 22925 / RQ-24)</name>
    <dbReference type="NCBI Taxonomy" id="649638"/>
    <lineage>
        <taxon>Bacteria</taxon>
        <taxon>Thermotogati</taxon>
        <taxon>Deinococcota</taxon>
        <taxon>Deinococci</taxon>
        <taxon>Trueperales</taxon>
        <taxon>Trueperaceae</taxon>
        <taxon>Truepera</taxon>
    </lineage>
</organism>
<evidence type="ECO:0008006" key="5">
    <source>
        <dbReference type="Google" id="ProtNLM"/>
    </source>
</evidence>
<dbReference type="KEGG" id="tra:Trad_2872"/>
<dbReference type="AlphaFoldDB" id="D7CVR0"/>
<evidence type="ECO:0000256" key="2">
    <source>
        <dbReference type="SAM" id="SignalP"/>
    </source>
</evidence>
<evidence type="ECO:0000313" key="3">
    <source>
        <dbReference type="EMBL" id="ADI15971.1"/>
    </source>
</evidence>
<sequence>MKTRTALWGLLATLFLLAACSREPRPSVSPVGHWEGTLTTTTGGSGTEPFTAEITALEPEEATYAGVFTVGDEVYQVTGCYSGASDEGDVFVFTIPLEALQPTRSPPRFYGMSWSGSLVGNDYSGYWSFNSEESPYVPAGTFFLKRLP</sequence>